<gene>
    <name evidence="13" type="ORF">IAD26_07555</name>
</gene>
<evidence type="ECO:0000256" key="9">
    <source>
        <dbReference type="ARBA" id="ARBA00022842"/>
    </source>
</evidence>
<dbReference type="SUPFAM" id="SSF81891">
    <property type="entry name" value="Poly A polymerase C-terminal region-like"/>
    <property type="match status" value="1"/>
</dbReference>
<keyword evidence="5" id="KW-0819">tRNA processing</keyword>
<dbReference type="GO" id="GO:0046872">
    <property type="term" value="F:metal ion binding"/>
    <property type="evidence" value="ECO:0007669"/>
    <property type="project" value="UniProtKB-KW"/>
</dbReference>
<keyword evidence="7" id="KW-0479">Metal-binding</keyword>
<feature type="domain" description="Poly A polymerase head" evidence="12">
    <location>
        <begin position="37"/>
        <end position="167"/>
    </location>
</feature>
<keyword evidence="4 11" id="KW-0808">Transferase</keyword>
<dbReference type="Gene3D" id="1.10.3090.10">
    <property type="entry name" value="cca-adding enzyme, domain 2"/>
    <property type="match status" value="1"/>
</dbReference>
<dbReference type="CDD" id="cd05398">
    <property type="entry name" value="NT_ClassII-CCAase"/>
    <property type="match status" value="1"/>
</dbReference>
<reference evidence="13" key="1">
    <citation type="submission" date="2020-10" db="EMBL/GenBank/DDBJ databases">
        <authorList>
            <person name="Gilroy R."/>
        </authorList>
    </citation>
    <scope>NUCLEOTIDE SEQUENCE</scope>
    <source>
        <strain evidence="13">CHK154-7741</strain>
    </source>
</reference>
<dbReference type="PANTHER" id="PTHR47788">
    <property type="entry name" value="POLYA POLYMERASE"/>
    <property type="match status" value="1"/>
</dbReference>
<evidence type="ECO:0000313" key="13">
    <source>
        <dbReference type="EMBL" id="HIU92972.1"/>
    </source>
</evidence>
<protein>
    <submittedName>
        <fullName evidence="13">CCA tRNA nucleotidyltransferase</fullName>
    </submittedName>
</protein>
<evidence type="ECO:0000256" key="11">
    <source>
        <dbReference type="RuleBase" id="RU003953"/>
    </source>
</evidence>
<dbReference type="GO" id="GO:0008033">
    <property type="term" value="P:tRNA processing"/>
    <property type="evidence" value="ECO:0007669"/>
    <property type="project" value="UniProtKB-KW"/>
</dbReference>
<evidence type="ECO:0000256" key="10">
    <source>
        <dbReference type="ARBA" id="ARBA00022884"/>
    </source>
</evidence>
<keyword evidence="3" id="KW-0820">tRNA-binding</keyword>
<evidence type="ECO:0000256" key="4">
    <source>
        <dbReference type="ARBA" id="ARBA00022679"/>
    </source>
</evidence>
<dbReference type="AlphaFoldDB" id="A0A9D1N0Q5"/>
<keyword evidence="6" id="KW-0548">Nucleotidyltransferase</keyword>
<keyword evidence="8" id="KW-0547">Nucleotide-binding</keyword>
<dbReference type="Proteomes" id="UP000886748">
    <property type="component" value="Unassembled WGS sequence"/>
</dbReference>
<dbReference type="InterPro" id="IPR052390">
    <property type="entry name" value="tRNA_nt/polyA_polymerase"/>
</dbReference>
<evidence type="ECO:0000259" key="12">
    <source>
        <dbReference type="Pfam" id="PF01743"/>
    </source>
</evidence>
<comment type="cofactor">
    <cofactor evidence="1">
        <name>Mg(2+)</name>
        <dbReference type="ChEBI" id="CHEBI:18420"/>
    </cofactor>
</comment>
<dbReference type="GO" id="GO:0000166">
    <property type="term" value="F:nucleotide binding"/>
    <property type="evidence" value="ECO:0007669"/>
    <property type="project" value="UniProtKB-KW"/>
</dbReference>
<dbReference type="Pfam" id="PF01743">
    <property type="entry name" value="PolyA_pol"/>
    <property type="match status" value="1"/>
</dbReference>
<evidence type="ECO:0000256" key="8">
    <source>
        <dbReference type="ARBA" id="ARBA00022741"/>
    </source>
</evidence>
<keyword evidence="10 11" id="KW-0694">RNA-binding</keyword>
<name>A0A9D1N0Q5_9CLOT</name>
<proteinExistence type="inferred from homology"/>
<dbReference type="InterPro" id="IPR043519">
    <property type="entry name" value="NT_sf"/>
</dbReference>
<evidence type="ECO:0000256" key="6">
    <source>
        <dbReference type="ARBA" id="ARBA00022695"/>
    </source>
</evidence>
<sequence>MAQTLNLKKQMKAQLSKDILNALELCSKTAGDYGFKIYLIGGVVRDLILGNKVFDIDITVQGNAVEFCHKLADKKYCKILQVQNELKTVKALFKNHITIDFASTRQEFYPRRGHLPVVVRIGCSLEEDVYRRDFTVNSLAMSLNENNFADVIDYVGGVDDLKNKTLRVLHDNSFNEDPSRIIRGLKFAARFDLHRDPHTKELQEKYINTQMHDDISWTRIKSELKSSFCLNKARLYDMFVVNKNYKLIHGEKPDIKGLEIKSLIDKYNPTFDWLVYLGTVLNDENIIEAFCFNRNEKKVFTDKKWLLENNLSVMNTNYDIYQFFHKKSLEAILIYYLLTKRKEPLIYLEKLIKIRVELNGEDLKELGIQDGKKIGAMLDEILKKKLAGTLKNKADEINFVKSQRK</sequence>
<dbReference type="GO" id="GO:0000049">
    <property type="term" value="F:tRNA binding"/>
    <property type="evidence" value="ECO:0007669"/>
    <property type="project" value="UniProtKB-KW"/>
</dbReference>
<evidence type="ECO:0000256" key="2">
    <source>
        <dbReference type="ARBA" id="ARBA00007265"/>
    </source>
</evidence>
<dbReference type="Gene3D" id="3.30.460.10">
    <property type="entry name" value="Beta Polymerase, domain 2"/>
    <property type="match status" value="1"/>
</dbReference>
<evidence type="ECO:0000256" key="5">
    <source>
        <dbReference type="ARBA" id="ARBA00022694"/>
    </source>
</evidence>
<comment type="caution">
    <text evidence="13">The sequence shown here is derived from an EMBL/GenBank/DDBJ whole genome shotgun (WGS) entry which is preliminary data.</text>
</comment>
<dbReference type="SUPFAM" id="SSF81301">
    <property type="entry name" value="Nucleotidyltransferase"/>
    <property type="match status" value="1"/>
</dbReference>
<evidence type="ECO:0000256" key="7">
    <source>
        <dbReference type="ARBA" id="ARBA00022723"/>
    </source>
</evidence>
<comment type="similarity">
    <text evidence="2 11">Belongs to the tRNA nucleotidyltransferase/poly(A) polymerase family.</text>
</comment>
<evidence type="ECO:0000256" key="3">
    <source>
        <dbReference type="ARBA" id="ARBA00022555"/>
    </source>
</evidence>
<evidence type="ECO:0000256" key="1">
    <source>
        <dbReference type="ARBA" id="ARBA00001946"/>
    </source>
</evidence>
<dbReference type="GO" id="GO:0016779">
    <property type="term" value="F:nucleotidyltransferase activity"/>
    <property type="evidence" value="ECO:0007669"/>
    <property type="project" value="UniProtKB-KW"/>
</dbReference>
<dbReference type="InterPro" id="IPR002646">
    <property type="entry name" value="PolA_pol_head_dom"/>
</dbReference>
<reference evidence="13" key="2">
    <citation type="journal article" date="2021" name="PeerJ">
        <title>Extensive microbial diversity within the chicken gut microbiome revealed by metagenomics and culture.</title>
        <authorList>
            <person name="Gilroy R."/>
            <person name="Ravi A."/>
            <person name="Getino M."/>
            <person name="Pursley I."/>
            <person name="Horton D.L."/>
            <person name="Alikhan N.F."/>
            <person name="Baker D."/>
            <person name="Gharbi K."/>
            <person name="Hall N."/>
            <person name="Watson M."/>
            <person name="Adriaenssens E.M."/>
            <person name="Foster-Nyarko E."/>
            <person name="Jarju S."/>
            <person name="Secka A."/>
            <person name="Antonio M."/>
            <person name="Oren A."/>
            <person name="Chaudhuri R.R."/>
            <person name="La Ragione R."/>
            <person name="Hildebrand F."/>
            <person name="Pallen M.J."/>
        </authorList>
    </citation>
    <scope>NUCLEOTIDE SEQUENCE</scope>
    <source>
        <strain evidence="13">CHK154-7741</strain>
    </source>
</reference>
<keyword evidence="9" id="KW-0460">Magnesium</keyword>
<organism evidence="13 14">
    <name type="scientific">Candidatus Limenecus avicola</name>
    <dbReference type="NCBI Taxonomy" id="2840847"/>
    <lineage>
        <taxon>Bacteria</taxon>
        <taxon>Bacillati</taxon>
        <taxon>Bacillota</taxon>
        <taxon>Clostridia</taxon>
        <taxon>Eubacteriales</taxon>
        <taxon>Clostridiaceae</taxon>
        <taxon>Clostridiaceae incertae sedis</taxon>
        <taxon>Candidatus Limenecus</taxon>
    </lineage>
</organism>
<dbReference type="EMBL" id="DVOD01000055">
    <property type="protein sequence ID" value="HIU92972.1"/>
    <property type="molecule type" value="Genomic_DNA"/>
</dbReference>
<accession>A0A9D1N0Q5</accession>
<evidence type="ECO:0000313" key="14">
    <source>
        <dbReference type="Proteomes" id="UP000886748"/>
    </source>
</evidence>
<dbReference type="PANTHER" id="PTHR47788:SF1">
    <property type="entry name" value="A-ADDING TRNA NUCLEOTIDYLTRANSFERASE"/>
    <property type="match status" value="1"/>
</dbReference>